<dbReference type="SUPFAM" id="SSF53067">
    <property type="entry name" value="Actin-like ATPase domain"/>
    <property type="match status" value="1"/>
</dbReference>
<evidence type="ECO:0000256" key="2">
    <source>
        <dbReference type="ARBA" id="ARBA00022679"/>
    </source>
</evidence>
<dbReference type="EC" id="2.3.1.234" evidence="1"/>
<dbReference type="Gramene" id="TRITD1Av1G058470.1">
    <property type="protein sequence ID" value="TRITD1Av1G058470.1"/>
    <property type="gene ID" value="TRITD1Av1G058470"/>
</dbReference>
<dbReference type="GO" id="GO:0008033">
    <property type="term" value="P:tRNA processing"/>
    <property type="evidence" value="ECO:0007669"/>
    <property type="project" value="UniProtKB-KW"/>
</dbReference>
<dbReference type="FunFam" id="3.30.420.40:FF:000306">
    <property type="entry name" value="Tetratricopeptide repeat-like superfamily protein"/>
    <property type="match status" value="1"/>
</dbReference>
<dbReference type="Pfam" id="PF00814">
    <property type="entry name" value="TsaD"/>
    <property type="match status" value="1"/>
</dbReference>
<dbReference type="GO" id="GO:0005737">
    <property type="term" value="C:cytoplasm"/>
    <property type="evidence" value="ECO:0007669"/>
    <property type="project" value="TreeGrafter"/>
</dbReference>
<evidence type="ECO:0000313" key="8">
    <source>
        <dbReference type="EMBL" id="VAH03221.1"/>
    </source>
</evidence>
<comment type="catalytic activity">
    <reaction evidence="6">
        <text>L-threonylcarbamoyladenylate + adenosine(37) in tRNA = N(6)-L-threonylcarbamoyladenosine(37) in tRNA + AMP + H(+)</text>
        <dbReference type="Rhea" id="RHEA:37059"/>
        <dbReference type="Rhea" id="RHEA-COMP:10162"/>
        <dbReference type="Rhea" id="RHEA-COMP:10163"/>
        <dbReference type="ChEBI" id="CHEBI:15378"/>
        <dbReference type="ChEBI" id="CHEBI:73682"/>
        <dbReference type="ChEBI" id="CHEBI:74411"/>
        <dbReference type="ChEBI" id="CHEBI:74418"/>
        <dbReference type="ChEBI" id="CHEBI:456215"/>
        <dbReference type="EC" id="2.3.1.234"/>
    </reaction>
</comment>
<dbReference type="FunFam" id="3.30.420.40:FF:000105">
    <property type="entry name" value="Probable tRNA N6-adenosine threonylcarbamoyltransferase"/>
    <property type="match status" value="1"/>
</dbReference>
<keyword evidence="5" id="KW-0012">Acyltransferase</keyword>
<feature type="domain" description="Gcp-like" evidence="7">
    <location>
        <begin position="188"/>
        <end position="309"/>
    </location>
</feature>
<dbReference type="PANTHER" id="PTHR11735">
    <property type="entry name" value="TRNA N6-ADENOSINE THREONYLCARBAMOYLTRANSFERASE"/>
    <property type="match status" value="1"/>
</dbReference>
<evidence type="ECO:0000256" key="5">
    <source>
        <dbReference type="ARBA" id="ARBA00023315"/>
    </source>
</evidence>
<gene>
    <name evidence="8" type="ORF">TRITD_1Av1G058470</name>
</gene>
<dbReference type="PANTHER" id="PTHR11735:SF14">
    <property type="entry name" value="TRNA N6-ADENOSINE THREONYLCARBAMOYLTRANSFERASE"/>
    <property type="match status" value="1"/>
</dbReference>
<accession>A0A9R0Q1D6</accession>
<evidence type="ECO:0000256" key="6">
    <source>
        <dbReference type="ARBA" id="ARBA00048117"/>
    </source>
</evidence>
<evidence type="ECO:0000256" key="1">
    <source>
        <dbReference type="ARBA" id="ARBA00012156"/>
    </source>
</evidence>
<protein>
    <recommendedName>
        <fullName evidence="1">N(6)-L-threonylcarbamoyladenine synthase</fullName>
        <ecNumber evidence="1">2.3.1.234</ecNumber>
    </recommendedName>
</protein>
<dbReference type="PRINTS" id="PR00789">
    <property type="entry name" value="OSIALOPTASE"/>
</dbReference>
<proteinExistence type="predicted"/>
<name>A0A9R0Q1D6_TRITD</name>
<dbReference type="OMA" id="HHRSWVV"/>
<dbReference type="AlphaFoldDB" id="A0A9R0Q1D6"/>
<dbReference type="InterPro" id="IPR000905">
    <property type="entry name" value="Gcp-like_dom"/>
</dbReference>
<dbReference type="InterPro" id="IPR043129">
    <property type="entry name" value="ATPase_NBD"/>
</dbReference>
<organism evidence="8 9">
    <name type="scientific">Triticum turgidum subsp. durum</name>
    <name type="common">Durum wheat</name>
    <name type="synonym">Triticum durum</name>
    <dbReference type="NCBI Taxonomy" id="4567"/>
    <lineage>
        <taxon>Eukaryota</taxon>
        <taxon>Viridiplantae</taxon>
        <taxon>Streptophyta</taxon>
        <taxon>Embryophyta</taxon>
        <taxon>Tracheophyta</taxon>
        <taxon>Spermatophyta</taxon>
        <taxon>Magnoliopsida</taxon>
        <taxon>Liliopsida</taxon>
        <taxon>Poales</taxon>
        <taxon>Poaceae</taxon>
        <taxon>BOP clade</taxon>
        <taxon>Pooideae</taxon>
        <taxon>Triticodae</taxon>
        <taxon>Triticeae</taxon>
        <taxon>Triticinae</taxon>
        <taxon>Triticum</taxon>
    </lineage>
</organism>
<keyword evidence="2" id="KW-0808">Transferase</keyword>
<sequence length="375" mass="40776">MASSSSPASSHPPGPFALGLESSANKIGIGVVSISGQILSNPRHTYITPPGHGFLPRETAQHFARILELSNDPSPGYNIEQVTGSSNANSLYMTSSLPMLLEASPAKSLIQHQLLYGGPKPISHNIVLSTWQAVLQSYHVANYLSMHIPNGNPELCDSWSGLRCMVVSCSLHLSQWHVYSVYSTCLPLFQLAKKGEKFIDLPYVVKGMDVSFSGILSFIEAAAIEKLENNECTPADLCYSLQETLFAMLVEITERAMAHCDSKDVLIVGGVGCNERLQEMMRIMCSERGGRLFATDDRYCIDNGAMIAYTGLLAYAHGVTTPLEDSTFTQRFRTDEVHAIWREKEVPVLNNTDSDAAAEVSIDGTSGPTPIAVDS</sequence>
<dbReference type="EMBL" id="LT934111">
    <property type="protein sequence ID" value="VAH03221.1"/>
    <property type="molecule type" value="Genomic_DNA"/>
</dbReference>
<dbReference type="Proteomes" id="UP000324705">
    <property type="component" value="Chromosome 1A"/>
</dbReference>
<reference evidence="8 9" key="1">
    <citation type="submission" date="2017-09" db="EMBL/GenBank/DDBJ databases">
        <authorList>
            <consortium name="International Durum Wheat Genome Sequencing Consortium (IDWGSC)"/>
            <person name="Milanesi L."/>
        </authorList>
    </citation>
    <scope>NUCLEOTIDE SEQUENCE [LARGE SCALE GENOMIC DNA]</scope>
    <source>
        <strain evidence="9">cv. Svevo</strain>
    </source>
</reference>
<evidence type="ECO:0000256" key="3">
    <source>
        <dbReference type="ARBA" id="ARBA00022694"/>
    </source>
</evidence>
<keyword evidence="3" id="KW-0819">tRNA processing</keyword>
<dbReference type="GO" id="GO:0046872">
    <property type="term" value="F:metal ion binding"/>
    <property type="evidence" value="ECO:0007669"/>
    <property type="project" value="UniProtKB-KW"/>
</dbReference>
<dbReference type="Gene3D" id="3.30.420.40">
    <property type="match status" value="2"/>
</dbReference>
<evidence type="ECO:0000313" key="9">
    <source>
        <dbReference type="Proteomes" id="UP000324705"/>
    </source>
</evidence>
<keyword evidence="4" id="KW-0479">Metal-binding</keyword>
<dbReference type="InterPro" id="IPR017861">
    <property type="entry name" value="KAE1/TsaD"/>
</dbReference>
<evidence type="ECO:0000259" key="7">
    <source>
        <dbReference type="Pfam" id="PF00814"/>
    </source>
</evidence>
<evidence type="ECO:0000256" key="4">
    <source>
        <dbReference type="ARBA" id="ARBA00022723"/>
    </source>
</evidence>
<dbReference type="GO" id="GO:0000408">
    <property type="term" value="C:EKC/KEOPS complex"/>
    <property type="evidence" value="ECO:0007669"/>
    <property type="project" value="TreeGrafter"/>
</dbReference>
<keyword evidence="9" id="KW-1185">Reference proteome</keyword>
<dbReference type="GO" id="GO:0061711">
    <property type="term" value="F:tRNA N(6)-L-threonylcarbamoyladenine synthase activity"/>
    <property type="evidence" value="ECO:0007669"/>
    <property type="project" value="UniProtKB-EC"/>
</dbReference>